<gene>
    <name evidence="2" type="ORF">APLA_LOCUS11743</name>
</gene>
<evidence type="ECO:0000256" key="1">
    <source>
        <dbReference type="SAM" id="SignalP"/>
    </source>
</evidence>
<dbReference type="OrthoDB" id="10257479at2759"/>
<evidence type="ECO:0000313" key="3">
    <source>
        <dbReference type="Proteomes" id="UP000494256"/>
    </source>
</evidence>
<organism evidence="2 3">
    <name type="scientific">Arctia plantaginis</name>
    <name type="common">Wood tiger moth</name>
    <name type="synonym">Phalaena plantaginis</name>
    <dbReference type="NCBI Taxonomy" id="874455"/>
    <lineage>
        <taxon>Eukaryota</taxon>
        <taxon>Metazoa</taxon>
        <taxon>Ecdysozoa</taxon>
        <taxon>Arthropoda</taxon>
        <taxon>Hexapoda</taxon>
        <taxon>Insecta</taxon>
        <taxon>Pterygota</taxon>
        <taxon>Neoptera</taxon>
        <taxon>Endopterygota</taxon>
        <taxon>Lepidoptera</taxon>
        <taxon>Glossata</taxon>
        <taxon>Ditrysia</taxon>
        <taxon>Noctuoidea</taxon>
        <taxon>Erebidae</taxon>
        <taxon>Arctiinae</taxon>
        <taxon>Arctia</taxon>
    </lineage>
</organism>
<feature type="chain" id="PRO_5035885428" evidence="1">
    <location>
        <begin position="19"/>
        <end position="164"/>
    </location>
</feature>
<sequence>MSAFEALLPLYLFVVAIAADVWNIDSPEDSVIDDVIVDGNESLFSAFIIMESNKDSEEIILDSNEEKNVETVLPHDNTKLKRVVTDSVNVDDITGNGDKIDRPDVLLRKRPWKGCLKKASKMCKKACKAAVKDACDYYDCKKKLKKGLKKECKKSCKRQFLDDY</sequence>
<keyword evidence="1" id="KW-0732">Signal</keyword>
<dbReference type="EMBL" id="CADEBD010000336">
    <property type="protein sequence ID" value="CAB3247033.1"/>
    <property type="molecule type" value="Genomic_DNA"/>
</dbReference>
<comment type="caution">
    <text evidence="2">The sequence shown here is derived from an EMBL/GenBank/DDBJ whole genome shotgun (WGS) entry which is preliminary data.</text>
</comment>
<name>A0A8S1AH51_ARCPL</name>
<proteinExistence type="predicted"/>
<protein>
    <submittedName>
        <fullName evidence="2">Uncharacterized protein</fullName>
    </submittedName>
</protein>
<feature type="signal peptide" evidence="1">
    <location>
        <begin position="1"/>
        <end position="18"/>
    </location>
</feature>
<accession>A0A8S1AH51</accession>
<evidence type="ECO:0000313" key="2">
    <source>
        <dbReference type="EMBL" id="CAB3247033.1"/>
    </source>
</evidence>
<reference evidence="2 3" key="1">
    <citation type="submission" date="2020-04" db="EMBL/GenBank/DDBJ databases">
        <authorList>
            <person name="Wallbank WR R."/>
            <person name="Pardo Diaz C."/>
            <person name="Kozak K."/>
            <person name="Martin S."/>
            <person name="Jiggins C."/>
            <person name="Moest M."/>
            <person name="Warren A I."/>
            <person name="Byers J.R.P. K."/>
            <person name="Montejo-Kovacevich G."/>
            <person name="Yen C E."/>
        </authorList>
    </citation>
    <scope>NUCLEOTIDE SEQUENCE [LARGE SCALE GENOMIC DNA]</scope>
</reference>
<dbReference type="Proteomes" id="UP000494256">
    <property type="component" value="Unassembled WGS sequence"/>
</dbReference>
<dbReference type="AlphaFoldDB" id="A0A8S1AH51"/>